<organism evidence="2 3">
    <name type="scientific">Stegastes partitus</name>
    <name type="common">bicolor damselfish</name>
    <dbReference type="NCBI Taxonomy" id="144197"/>
    <lineage>
        <taxon>Eukaryota</taxon>
        <taxon>Metazoa</taxon>
        <taxon>Chordata</taxon>
        <taxon>Craniata</taxon>
        <taxon>Vertebrata</taxon>
        <taxon>Euteleostomi</taxon>
        <taxon>Actinopterygii</taxon>
        <taxon>Neopterygii</taxon>
        <taxon>Teleostei</taxon>
        <taxon>Neoteleostei</taxon>
        <taxon>Acanthomorphata</taxon>
        <taxon>Ovalentaria</taxon>
        <taxon>Pomacentridae</taxon>
        <taxon>Stegastes</taxon>
    </lineage>
</organism>
<evidence type="ECO:0000256" key="1">
    <source>
        <dbReference type="SAM" id="MobiDB-lite"/>
    </source>
</evidence>
<dbReference type="Pfam" id="PF05186">
    <property type="entry name" value="Dpy-30"/>
    <property type="match status" value="1"/>
</dbReference>
<evidence type="ECO:0000313" key="3">
    <source>
        <dbReference type="RefSeq" id="XP_008283194.1"/>
    </source>
</evidence>
<keyword evidence="2" id="KW-1185">Reference proteome</keyword>
<dbReference type="RefSeq" id="XP_008283194.1">
    <property type="nucleotide sequence ID" value="XM_008284972.1"/>
</dbReference>
<dbReference type="CDD" id="cd22967">
    <property type="entry name" value="DD_AK7"/>
    <property type="match status" value="1"/>
</dbReference>
<sequence length="200" mass="23081">MGDKEQQIQPKRVFANDVDGYSSKHIAKSPTRDELPQRLLECDVDVYNISESATQQQVEEATGDLTDANTDDPGIMKKITEMVGVPKNYDLSPEEQEEEDRKKEEERKQKLTLEAAERKRRTEASLAEMAVQYEEWQKNLSKVKHQEHKLLEAQSLPLRNYLMKYVMPSLTEAMVECSKIKPEDPADFLAEHLLRSSQQE</sequence>
<dbReference type="InterPro" id="IPR047499">
    <property type="entry name" value="DD_AK7"/>
</dbReference>
<proteinExistence type="predicted"/>
<dbReference type="InterPro" id="IPR007858">
    <property type="entry name" value="Dpy-30_motif"/>
</dbReference>
<dbReference type="AlphaFoldDB" id="A0A9Y4JVD0"/>
<protein>
    <submittedName>
        <fullName evidence="3">Adenylate kinase 7-like</fullName>
    </submittedName>
</protein>
<evidence type="ECO:0000313" key="2">
    <source>
        <dbReference type="Proteomes" id="UP000694891"/>
    </source>
</evidence>
<dbReference type="Gene3D" id="1.20.890.10">
    <property type="entry name" value="cAMP-dependent protein kinase regulatory subunit, dimerization-anchoring domain"/>
    <property type="match status" value="1"/>
</dbReference>
<name>A0A9Y4JVD0_9TELE</name>
<dbReference type="GeneID" id="103359572"/>
<dbReference type="Proteomes" id="UP000694891">
    <property type="component" value="Unplaced"/>
</dbReference>
<feature type="region of interest" description="Disordered" evidence="1">
    <location>
        <begin position="53"/>
        <end position="111"/>
    </location>
</feature>
<reference evidence="3" key="1">
    <citation type="submission" date="2025-08" db="UniProtKB">
        <authorList>
            <consortium name="RefSeq"/>
        </authorList>
    </citation>
    <scope>IDENTIFICATION</scope>
</reference>
<gene>
    <name evidence="3" type="primary">LOC103359572</name>
</gene>
<feature type="compositionally biased region" description="Basic and acidic residues" evidence="1">
    <location>
        <begin position="99"/>
        <end position="111"/>
    </location>
</feature>
<accession>A0A9Y4JVD0</accession>